<dbReference type="Proteomes" id="UP000315343">
    <property type="component" value="Unassembled WGS sequence"/>
</dbReference>
<dbReference type="RefSeq" id="WP_145082756.1">
    <property type="nucleotide sequence ID" value="NZ_VLKH01000004.1"/>
</dbReference>
<name>A0A562JBR0_9FIRM</name>
<keyword evidence="3" id="KW-1185">Reference proteome</keyword>
<dbReference type="EMBL" id="VLKH01000004">
    <property type="protein sequence ID" value="TWH80696.1"/>
    <property type="molecule type" value="Genomic_DNA"/>
</dbReference>
<evidence type="ECO:0000313" key="2">
    <source>
        <dbReference type="EMBL" id="TWH80696.1"/>
    </source>
</evidence>
<gene>
    <name evidence="2" type="ORF">LY60_01958</name>
</gene>
<reference evidence="2 3" key="1">
    <citation type="submission" date="2019-07" db="EMBL/GenBank/DDBJ databases">
        <title>Genomic Encyclopedia of Type Strains, Phase I: the one thousand microbial genomes (KMG-I) project.</title>
        <authorList>
            <person name="Kyrpides N."/>
        </authorList>
    </citation>
    <scope>NUCLEOTIDE SEQUENCE [LARGE SCALE GENOMIC DNA]</scope>
    <source>
        <strain evidence="2 3">DSM 13558</strain>
    </source>
</reference>
<feature type="region of interest" description="Disordered" evidence="1">
    <location>
        <begin position="55"/>
        <end position="75"/>
    </location>
</feature>
<feature type="region of interest" description="Disordered" evidence="1">
    <location>
        <begin position="117"/>
        <end position="145"/>
    </location>
</feature>
<evidence type="ECO:0000256" key="1">
    <source>
        <dbReference type="SAM" id="MobiDB-lite"/>
    </source>
</evidence>
<sequence length="227" mass="23293">MYKKFNNPVAQGNLGTWRNNGCCEHPDNEENEDTVQIIEDVDSDNTIDISTSISISQTATSAGGAGGDGGDGGEGGGASQAYGLIAVAINEIEAGIEIPTVPDALGEGDTALDAEQVKQLQQSRPHQNDDGATASGGDANGGAGGDGGNATSLNYASVVVDNVVIINSNVDGDGQYPAYTIGTGNRKLEIRVDENGEAFVNGAKMDEQTLGDGTKVLIFRDSKVQNS</sequence>
<comment type="caution">
    <text evidence="2">The sequence shown here is derived from an EMBL/GenBank/DDBJ whole genome shotgun (WGS) entry which is preliminary data.</text>
</comment>
<accession>A0A562JBR0</accession>
<evidence type="ECO:0000313" key="3">
    <source>
        <dbReference type="Proteomes" id="UP000315343"/>
    </source>
</evidence>
<feature type="compositionally biased region" description="Gly residues" evidence="1">
    <location>
        <begin position="63"/>
        <end position="75"/>
    </location>
</feature>
<organism evidence="2 3">
    <name type="scientific">Sedimentibacter saalensis</name>
    <dbReference type="NCBI Taxonomy" id="130788"/>
    <lineage>
        <taxon>Bacteria</taxon>
        <taxon>Bacillati</taxon>
        <taxon>Bacillota</taxon>
        <taxon>Tissierellia</taxon>
        <taxon>Sedimentibacter</taxon>
    </lineage>
</organism>
<proteinExistence type="predicted"/>
<dbReference type="AlphaFoldDB" id="A0A562JBR0"/>
<protein>
    <submittedName>
        <fullName evidence="2">Uncharacterized protein</fullName>
    </submittedName>
</protein>